<keyword evidence="3" id="KW-1185">Reference proteome</keyword>
<comment type="caution">
    <text evidence="2">The sequence shown here is derived from an EMBL/GenBank/DDBJ whole genome shotgun (WGS) entry which is preliminary data.</text>
</comment>
<protein>
    <submittedName>
        <fullName evidence="2">Uncharacterized protein</fullName>
    </submittedName>
</protein>
<accession>A0A3L6RJZ4</accession>
<evidence type="ECO:0000256" key="1">
    <source>
        <dbReference type="SAM" id="SignalP"/>
    </source>
</evidence>
<proteinExistence type="predicted"/>
<dbReference type="EMBL" id="PQIB02000008">
    <property type="protein sequence ID" value="RLN04703.1"/>
    <property type="molecule type" value="Genomic_DNA"/>
</dbReference>
<dbReference type="SUPFAM" id="SSF101148">
    <property type="entry name" value="Plant invertase/pectin methylesterase inhibitor"/>
    <property type="match status" value="1"/>
</dbReference>
<reference evidence="3" key="1">
    <citation type="journal article" date="2019" name="Nat. Commun.">
        <title>The genome of broomcorn millet.</title>
        <authorList>
            <person name="Zou C."/>
            <person name="Miki D."/>
            <person name="Li D."/>
            <person name="Tang Q."/>
            <person name="Xiao L."/>
            <person name="Rajput S."/>
            <person name="Deng P."/>
            <person name="Jia W."/>
            <person name="Huang R."/>
            <person name="Zhang M."/>
            <person name="Sun Y."/>
            <person name="Hu J."/>
            <person name="Fu X."/>
            <person name="Schnable P.S."/>
            <person name="Li F."/>
            <person name="Zhang H."/>
            <person name="Feng B."/>
            <person name="Zhu X."/>
            <person name="Liu R."/>
            <person name="Schnable J.C."/>
            <person name="Zhu J.-K."/>
            <person name="Zhang H."/>
        </authorList>
    </citation>
    <scope>NUCLEOTIDE SEQUENCE [LARGE SCALE GENOMIC DNA]</scope>
</reference>
<dbReference type="InterPro" id="IPR035513">
    <property type="entry name" value="Invertase/methylesterase_inhib"/>
</dbReference>
<name>A0A3L6RJZ4_PANMI</name>
<keyword evidence="1" id="KW-0732">Signal</keyword>
<dbReference type="PANTHER" id="PTHR34838">
    <property type="entry name" value="OS08G0142100 PROTEIN-RELATED"/>
    <property type="match status" value="1"/>
</dbReference>
<dbReference type="Gene3D" id="1.20.140.40">
    <property type="entry name" value="Invertase/pectin methylesterase inhibitor family protein"/>
    <property type="match status" value="1"/>
</dbReference>
<evidence type="ECO:0000313" key="3">
    <source>
        <dbReference type="Proteomes" id="UP000275267"/>
    </source>
</evidence>
<feature type="chain" id="PRO_5018235354" evidence="1">
    <location>
        <begin position="24"/>
        <end position="187"/>
    </location>
</feature>
<evidence type="ECO:0000313" key="2">
    <source>
        <dbReference type="EMBL" id="RLN04703.1"/>
    </source>
</evidence>
<dbReference type="Proteomes" id="UP000275267">
    <property type="component" value="Unassembled WGS sequence"/>
</dbReference>
<dbReference type="OrthoDB" id="610439at2759"/>
<sequence length="187" mass="19103">MATTVRLAVSLAALLPTAGSAAATDAWCIAPPTMTWADACLTACDTPALYNLCQETLLQAPDGAAAAATAYALAAARRAMASLGATAARAERLLRGGWFPGPEREACWRCVDDYLDARSRMAVVVGDLAGGCAIAQTRAEYVRAVAALERCAGALSGFRGSPLVALNAADRDLAVLAYALGALIVGT</sequence>
<feature type="signal peptide" evidence="1">
    <location>
        <begin position="1"/>
        <end position="23"/>
    </location>
</feature>
<dbReference type="AlphaFoldDB" id="A0A3L6RJZ4"/>
<gene>
    <name evidence="2" type="ORF">C2845_PM13G02640</name>
</gene>
<organism evidence="2 3">
    <name type="scientific">Panicum miliaceum</name>
    <name type="common">Proso millet</name>
    <name type="synonym">Broomcorn millet</name>
    <dbReference type="NCBI Taxonomy" id="4540"/>
    <lineage>
        <taxon>Eukaryota</taxon>
        <taxon>Viridiplantae</taxon>
        <taxon>Streptophyta</taxon>
        <taxon>Embryophyta</taxon>
        <taxon>Tracheophyta</taxon>
        <taxon>Spermatophyta</taxon>
        <taxon>Magnoliopsida</taxon>
        <taxon>Liliopsida</taxon>
        <taxon>Poales</taxon>
        <taxon>Poaceae</taxon>
        <taxon>PACMAD clade</taxon>
        <taxon>Panicoideae</taxon>
        <taxon>Panicodae</taxon>
        <taxon>Paniceae</taxon>
        <taxon>Panicinae</taxon>
        <taxon>Panicum</taxon>
        <taxon>Panicum sect. Panicum</taxon>
    </lineage>
</organism>
<dbReference type="PANTHER" id="PTHR34838:SF9">
    <property type="entry name" value="PECTINESTERASE INHIBITOR DOMAIN-CONTAINING PROTEIN"/>
    <property type="match status" value="1"/>
</dbReference>